<evidence type="ECO:0000256" key="1">
    <source>
        <dbReference type="SAM" id="MobiDB-lite"/>
    </source>
</evidence>
<keyword evidence="3" id="KW-1185">Reference proteome</keyword>
<sequence length="406" mass="46331">MDQFHFEPMLQERQAEEAKRARQREHVKNSYYRQQNAMKALRREVCKLEQEYSRTVDRKKQQLQWREVAEALGCDAARETSDDLVEQYMQLSLTKQRLCQENQQLALMASEHVKFQLKTQHILDSKPEPTVGPLSIAANARDGAVKEVLDEGDGQRDVLCATGLCHSPSPVNEVAFEPLSVSECHQIALHAYRDARAFSNSNDYLTTGLELFGWREQRREAPDHVKFTLKKRFPGVTPMKMSARGWRVVSSPRGLAGLYSSTMHLSIKVLQVVDDYNVIMYRVITNTSTMATVQSLFLVTRFQVGNGYVILFRSVDRNRLRKSRSDGTVGPWDARGGESAQVKWLDMFTWTLFDDDSEDDNAVTFSYGGIVYGTEAAGTRVWMLEILSLALRWENKVMGPTLMLSE</sequence>
<gene>
    <name evidence="2" type="ORF">HBR001_LOCUS146</name>
</gene>
<evidence type="ECO:0000313" key="3">
    <source>
        <dbReference type="Proteomes" id="UP001162031"/>
    </source>
</evidence>
<feature type="region of interest" description="Disordered" evidence="1">
    <location>
        <begin position="1"/>
        <end position="27"/>
    </location>
</feature>
<protein>
    <submittedName>
        <fullName evidence="2">Uncharacterized protein</fullName>
    </submittedName>
</protein>
<comment type="caution">
    <text evidence="2">The sequence shown here is derived from an EMBL/GenBank/DDBJ whole genome shotgun (WGS) entry which is preliminary data.</text>
</comment>
<proteinExistence type="predicted"/>
<evidence type="ECO:0000313" key="2">
    <source>
        <dbReference type="EMBL" id="CAI5708724.1"/>
    </source>
</evidence>
<dbReference type="AlphaFoldDB" id="A0AAV0SZ95"/>
<dbReference type="Proteomes" id="UP001162031">
    <property type="component" value="Unassembled WGS sequence"/>
</dbReference>
<name>A0AAV0SZ95_HYABA</name>
<dbReference type="EMBL" id="CANTFL010000016">
    <property type="protein sequence ID" value="CAI5708724.1"/>
    <property type="molecule type" value="Genomic_DNA"/>
</dbReference>
<accession>A0AAV0SZ95</accession>
<reference evidence="2" key="1">
    <citation type="submission" date="2022-12" db="EMBL/GenBank/DDBJ databases">
        <authorList>
            <person name="Webb A."/>
        </authorList>
    </citation>
    <scope>NUCLEOTIDE SEQUENCE</scope>
    <source>
        <strain evidence="2">Hp1</strain>
    </source>
</reference>
<organism evidence="2 3">
    <name type="scientific">Hyaloperonospora brassicae</name>
    <name type="common">Brassica downy mildew</name>
    <name type="synonym">Peronospora brassicae</name>
    <dbReference type="NCBI Taxonomy" id="162125"/>
    <lineage>
        <taxon>Eukaryota</taxon>
        <taxon>Sar</taxon>
        <taxon>Stramenopiles</taxon>
        <taxon>Oomycota</taxon>
        <taxon>Peronosporomycetes</taxon>
        <taxon>Peronosporales</taxon>
        <taxon>Peronosporaceae</taxon>
        <taxon>Hyaloperonospora</taxon>
    </lineage>
</organism>
<feature type="compositionally biased region" description="Basic and acidic residues" evidence="1">
    <location>
        <begin position="13"/>
        <end position="27"/>
    </location>
</feature>